<dbReference type="EMBL" id="VYTZ01000007">
    <property type="protein sequence ID" value="KAA9377009.1"/>
    <property type="molecule type" value="Genomic_DNA"/>
</dbReference>
<keyword evidence="1" id="KW-0808">Transferase</keyword>
<evidence type="ECO:0000313" key="1">
    <source>
        <dbReference type="EMBL" id="KAA9377009.1"/>
    </source>
</evidence>
<name>A0A5J5JZG4_9ACTN</name>
<dbReference type="Gene3D" id="3.30.470.10">
    <property type="match status" value="1"/>
</dbReference>
<dbReference type="InterPro" id="IPR036038">
    <property type="entry name" value="Aminotransferase-like"/>
</dbReference>
<dbReference type="InterPro" id="IPR043131">
    <property type="entry name" value="BCAT-like_N"/>
</dbReference>
<reference evidence="1 2" key="1">
    <citation type="submission" date="2019-09" db="EMBL/GenBank/DDBJ databases">
        <title>Screening of Novel Bioactive Compounds from Soil-Associated.</title>
        <authorList>
            <person name="Gong X."/>
        </authorList>
    </citation>
    <scope>NUCLEOTIDE SEQUENCE [LARGE SCALE GENOMIC DNA]</scope>
    <source>
        <strain evidence="1 2">Gxj-6</strain>
    </source>
</reference>
<organism evidence="1 2">
    <name type="scientific">Microbispora cellulosiformans</name>
    <dbReference type="NCBI Taxonomy" id="2614688"/>
    <lineage>
        <taxon>Bacteria</taxon>
        <taxon>Bacillati</taxon>
        <taxon>Actinomycetota</taxon>
        <taxon>Actinomycetes</taxon>
        <taxon>Streptosporangiales</taxon>
        <taxon>Streptosporangiaceae</taxon>
        <taxon>Microbispora</taxon>
    </lineage>
</organism>
<sequence>MEIVFLRVEIDGRPPTAEALWHPALVNYGHFTALQVRNGRTRGLGLHLARLDAANRELFGAGLDGDLVRERVRHALADDARDASVRVVAYRPEDRGAASLLVAVLPPAPPPSGWQSLKPVPYERPVAHVKHVGGFGQLYHRKVAEREGFDDVLLTGPDGTVAEGGVTNIGFFDGSSVLWPDAPSLGGVTMALLEDRLPAAGIGSRHGPVRLADLPAYRSVFVANSRGLAPVGRIGDVILPVDDDFARTLSEVYEAVPWDPI</sequence>
<dbReference type="NCBIfam" id="NF006734">
    <property type="entry name" value="PRK09266.1"/>
    <property type="match status" value="1"/>
</dbReference>
<dbReference type="AlphaFoldDB" id="A0A5J5JZG4"/>
<evidence type="ECO:0000313" key="2">
    <source>
        <dbReference type="Proteomes" id="UP000327011"/>
    </source>
</evidence>
<protein>
    <submittedName>
        <fullName evidence="1">Class IV aminotransferase</fullName>
    </submittedName>
</protein>
<keyword evidence="2" id="KW-1185">Reference proteome</keyword>
<dbReference type="InterPro" id="IPR043132">
    <property type="entry name" value="BCAT-like_C"/>
</dbReference>
<keyword evidence="1" id="KW-0032">Aminotransferase</keyword>
<dbReference type="Proteomes" id="UP000327011">
    <property type="component" value="Unassembled WGS sequence"/>
</dbReference>
<dbReference type="InterPro" id="IPR001544">
    <property type="entry name" value="Aminotrans_IV"/>
</dbReference>
<proteinExistence type="predicted"/>
<dbReference type="Gene3D" id="3.20.10.10">
    <property type="entry name" value="D-amino Acid Aminotransferase, subunit A, domain 2"/>
    <property type="match status" value="1"/>
</dbReference>
<dbReference type="GO" id="GO:0008483">
    <property type="term" value="F:transaminase activity"/>
    <property type="evidence" value="ECO:0007669"/>
    <property type="project" value="UniProtKB-KW"/>
</dbReference>
<gene>
    <name evidence="1" type="ORF">F5972_21445</name>
</gene>
<accession>A0A5J5JZG4</accession>
<comment type="caution">
    <text evidence="1">The sequence shown here is derived from an EMBL/GenBank/DDBJ whole genome shotgun (WGS) entry which is preliminary data.</text>
</comment>
<dbReference type="SUPFAM" id="SSF56752">
    <property type="entry name" value="D-aminoacid aminotransferase-like PLP-dependent enzymes"/>
    <property type="match status" value="1"/>
</dbReference>
<dbReference type="Pfam" id="PF01063">
    <property type="entry name" value="Aminotran_4"/>
    <property type="match status" value="1"/>
</dbReference>